<proteinExistence type="predicted"/>
<organism evidence="1">
    <name type="scientific">Culex pipiens</name>
    <name type="common">House mosquito</name>
    <dbReference type="NCBI Taxonomy" id="7175"/>
    <lineage>
        <taxon>Eukaryota</taxon>
        <taxon>Metazoa</taxon>
        <taxon>Ecdysozoa</taxon>
        <taxon>Arthropoda</taxon>
        <taxon>Hexapoda</taxon>
        <taxon>Insecta</taxon>
        <taxon>Pterygota</taxon>
        <taxon>Neoptera</taxon>
        <taxon>Endopterygota</taxon>
        <taxon>Diptera</taxon>
        <taxon>Nematocera</taxon>
        <taxon>Culicoidea</taxon>
        <taxon>Culicidae</taxon>
        <taxon>Culicinae</taxon>
        <taxon>Culicini</taxon>
        <taxon>Culex</taxon>
        <taxon>Culex</taxon>
    </lineage>
</organism>
<reference evidence="1" key="1">
    <citation type="submission" date="2021-05" db="EMBL/GenBank/DDBJ databases">
        <authorList>
            <person name="Alioto T."/>
            <person name="Alioto T."/>
            <person name="Gomez Garrido J."/>
        </authorList>
    </citation>
    <scope>NUCLEOTIDE SEQUENCE</scope>
</reference>
<dbReference type="EMBL" id="HBUE01132353">
    <property type="protein sequence ID" value="CAG6497048.1"/>
    <property type="molecule type" value="Transcribed_RNA"/>
</dbReference>
<sequence>MNRFATSAETKITTSIVQTCQSNGNTMISTAFSDLPLGTTTRPTAGVFSKNMRKCSSIVARATLLSMKMSAPVGPSSVFRYSRAFPFKYLAVTRTHLCFG</sequence>
<dbReference type="AlphaFoldDB" id="A0A8D8CNP8"/>
<name>A0A8D8CNP8_CULPI</name>
<accession>A0A8D8CNP8</accession>
<protein>
    <submittedName>
        <fullName evidence="1">(northern house mosquito) hypothetical protein</fullName>
    </submittedName>
</protein>
<evidence type="ECO:0000313" key="1">
    <source>
        <dbReference type="EMBL" id="CAG6497048.1"/>
    </source>
</evidence>